<dbReference type="Gene3D" id="2.60.120.10">
    <property type="entry name" value="Jelly Rolls"/>
    <property type="match status" value="1"/>
</dbReference>
<dbReference type="STRING" id="1077936.SAMN05421545_1883"/>
<evidence type="ECO:0000313" key="2">
    <source>
        <dbReference type="EMBL" id="SIQ96368.1"/>
    </source>
</evidence>
<sequence>MKELSRELKSTLGGYDVTIIKSAADTDGDYLLVQVVMGPKGGNGLHYHATFEEEFEVLEGTLSIQLGKQRIQLQPGDKAVAPKHVLHRFYNKDTCRKCVFLVTVKPARQFEATLRIAYGLAHDGLTRANGIPKSFWHTALLFHMGESYTAGLPHRFQIWLAGLLAKEARRRGKHKDLEKYYLPQVAEQLA</sequence>
<gene>
    <name evidence="2" type="ORF">SAMN05421545_1883</name>
</gene>
<dbReference type="InterPro" id="IPR013096">
    <property type="entry name" value="Cupin_2"/>
</dbReference>
<dbReference type="OrthoDB" id="72027at2"/>
<dbReference type="InterPro" id="IPR053146">
    <property type="entry name" value="QDO-like"/>
</dbReference>
<dbReference type="Proteomes" id="UP000185924">
    <property type="component" value="Unassembled WGS sequence"/>
</dbReference>
<dbReference type="PANTHER" id="PTHR36440:SF1">
    <property type="entry name" value="PUTATIVE (AFU_ORTHOLOGUE AFUA_8G07350)-RELATED"/>
    <property type="match status" value="1"/>
</dbReference>
<dbReference type="Pfam" id="PF07883">
    <property type="entry name" value="Cupin_2"/>
    <property type="match status" value="1"/>
</dbReference>
<feature type="domain" description="Cupin type-2" evidence="1">
    <location>
        <begin position="35"/>
        <end position="102"/>
    </location>
</feature>
<reference evidence="3" key="1">
    <citation type="submission" date="2017-01" db="EMBL/GenBank/DDBJ databases">
        <authorList>
            <person name="Varghese N."/>
            <person name="Submissions S."/>
        </authorList>
    </citation>
    <scope>NUCLEOTIDE SEQUENCE [LARGE SCALE GENOMIC DNA]</scope>
    <source>
        <strain evidence="3">DM9</strain>
    </source>
</reference>
<dbReference type="RefSeq" id="WP_076421877.1">
    <property type="nucleotide sequence ID" value="NZ_FTNM01000002.1"/>
</dbReference>
<accession>A0A1N6X1Z7</accession>
<dbReference type="AlphaFoldDB" id="A0A1N6X1Z7"/>
<dbReference type="InterPro" id="IPR011051">
    <property type="entry name" value="RmlC_Cupin_sf"/>
</dbReference>
<dbReference type="InterPro" id="IPR014710">
    <property type="entry name" value="RmlC-like_jellyroll"/>
</dbReference>
<organism evidence="2 3">
    <name type="scientific">Pontibacter lucknowensis</name>
    <dbReference type="NCBI Taxonomy" id="1077936"/>
    <lineage>
        <taxon>Bacteria</taxon>
        <taxon>Pseudomonadati</taxon>
        <taxon>Bacteroidota</taxon>
        <taxon>Cytophagia</taxon>
        <taxon>Cytophagales</taxon>
        <taxon>Hymenobacteraceae</taxon>
        <taxon>Pontibacter</taxon>
    </lineage>
</organism>
<dbReference type="PANTHER" id="PTHR36440">
    <property type="entry name" value="PUTATIVE (AFU_ORTHOLOGUE AFUA_8G07350)-RELATED"/>
    <property type="match status" value="1"/>
</dbReference>
<protein>
    <submittedName>
        <fullName evidence="2">Cupin domain-containing protein</fullName>
    </submittedName>
</protein>
<keyword evidence="3" id="KW-1185">Reference proteome</keyword>
<dbReference type="SUPFAM" id="SSF51182">
    <property type="entry name" value="RmlC-like cupins"/>
    <property type="match status" value="1"/>
</dbReference>
<proteinExistence type="predicted"/>
<dbReference type="EMBL" id="FTNM01000002">
    <property type="protein sequence ID" value="SIQ96368.1"/>
    <property type="molecule type" value="Genomic_DNA"/>
</dbReference>
<evidence type="ECO:0000313" key="3">
    <source>
        <dbReference type="Proteomes" id="UP000185924"/>
    </source>
</evidence>
<name>A0A1N6X1Z7_9BACT</name>
<evidence type="ECO:0000259" key="1">
    <source>
        <dbReference type="Pfam" id="PF07883"/>
    </source>
</evidence>